<proteinExistence type="predicted"/>
<dbReference type="GO" id="GO:0016192">
    <property type="term" value="P:vesicle-mediated transport"/>
    <property type="evidence" value="ECO:0007669"/>
    <property type="project" value="InterPro"/>
</dbReference>
<dbReference type="AlphaFoldDB" id="A0A915JE27"/>
<dbReference type="WBParaSite" id="nRc.2.0.1.t24422-RA">
    <property type="protein sequence ID" value="nRc.2.0.1.t24422-RA"/>
    <property type="gene ID" value="nRc.2.0.1.g24422"/>
</dbReference>
<name>A0A915JE27_ROMCU</name>
<dbReference type="InterPro" id="IPR010989">
    <property type="entry name" value="SNARE"/>
</dbReference>
<sequence>MGTEVLLPAQTLGSTRSITEVFILLRNNAMQSKHMYADSRKTSDAASKLSEDRLSLIPLDDGSNAANYNAKMPPEWVNIVDEVQYEILRVQNRMKDLKDLQQRHVNQPSFSDEKSQDERTIEIATAEITKMLSHCHKLAQFYQMCSVHKIAAF</sequence>
<reference evidence="2" key="1">
    <citation type="submission" date="2022-11" db="UniProtKB">
        <authorList>
            <consortium name="WormBaseParasite"/>
        </authorList>
    </citation>
    <scope>IDENTIFICATION</scope>
</reference>
<evidence type="ECO:0000313" key="1">
    <source>
        <dbReference type="Proteomes" id="UP000887565"/>
    </source>
</evidence>
<dbReference type="SUPFAM" id="SSF47661">
    <property type="entry name" value="t-snare proteins"/>
    <property type="match status" value="1"/>
</dbReference>
<keyword evidence="1" id="KW-1185">Reference proteome</keyword>
<accession>A0A915JE27</accession>
<protein>
    <submittedName>
        <fullName evidence="2">Syntaxin-16</fullName>
    </submittedName>
</protein>
<dbReference type="Proteomes" id="UP000887565">
    <property type="component" value="Unplaced"/>
</dbReference>
<dbReference type="Gene3D" id="1.20.58.70">
    <property type="match status" value="1"/>
</dbReference>
<organism evidence="1 2">
    <name type="scientific">Romanomermis culicivorax</name>
    <name type="common">Nematode worm</name>
    <dbReference type="NCBI Taxonomy" id="13658"/>
    <lineage>
        <taxon>Eukaryota</taxon>
        <taxon>Metazoa</taxon>
        <taxon>Ecdysozoa</taxon>
        <taxon>Nematoda</taxon>
        <taxon>Enoplea</taxon>
        <taxon>Dorylaimia</taxon>
        <taxon>Mermithida</taxon>
        <taxon>Mermithoidea</taxon>
        <taxon>Mermithidae</taxon>
        <taxon>Romanomermis</taxon>
    </lineage>
</organism>
<evidence type="ECO:0000313" key="2">
    <source>
        <dbReference type="WBParaSite" id="nRc.2.0.1.t24422-RA"/>
    </source>
</evidence>
<dbReference type="GO" id="GO:0016020">
    <property type="term" value="C:membrane"/>
    <property type="evidence" value="ECO:0007669"/>
    <property type="project" value="InterPro"/>
</dbReference>